<proteinExistence type="inferred from homology"/>
<comment type="caution">
    <text evidence="3">The sequence shown here is derived from an EMBL/GenBank/DDBJ whole genome shotgun (WGS) entry which is preliminary data.</text>
</comment>
<reference evidence="3 4" key="1">
    <citation type="submission" date="2022-11" db="EMBL/GenBank/DDBJ databases">
        <title>Whole genome sequence of Eschrichtius robustus ER-17-0199.</title>
        <authorList>
            <person name="Bruniche-Olsen A."/>
            <person name="Black A.N."/>
            <person name="Fields C.J."/>
            <person name="Walden K."/>
            <person name="Dewoody J.A."/>
        </authorList>
    </citation>
    <scope>NUCLEOTIDE SEQUENCE [LARGE SCALE GENOMIC DNA]</scope>
    <source>
        <strain evidence="3">ER-17-0199</strain>
        <tissue evidence="3">Blubber</tissue>
    </source>
</reference>
<evidence type="ECO:0000256" key="1">
    <source>
        <dbReference type="ARBA" id="ARBA00006160"/>
    </source>
</evidence>
<dbReference type="Pfam" id="PF15719">
    <property type="entry name" value="Rmp24-like"/>
    <property type="match status" value="1"/>
</dbReference>
<accession>A0AB34HVR5</accession>
<feature type="region of interest" description="Disordered" evidence="2">
    <location>
        <begin position="1"/>
        <end position="79"/>
    </location>
</feature>
<evidence type="ECO:0000313" key="4">
    <source>
        <dbReference type="Proteomes" id="UP001159641"/>
    </source>
</evidence>
<dbReference type="PANTHER" id="PTHR31402">
    <property type="entry name" value="UPF0711 PROTEIN C18ORF21"/>
    <property type="match status" value="1"/>
</dbReference>
<sequence>MVKEATRQRRRGGRHPRLLTLPPLPSQAAPPRLSSEVIATLPAGTGRDPGAGPTARGGPPARRTGREGTGTLQLRAPVSEGSSYPDVKVRHVGKPVSGVFFLSPGLSGVEVAVAMRQKHYLEAAARKLQDSCPGQARYLLWAYSSSHDDKSTFEGTCPYCFQLLVQDKSRVRLKPKPRLTPKIQKLLNREARNYTLSFKEAKILKKYKDSKSVLLITCKTCNRTVKHHGKSRSFLSTLKSNPTTPASKLGLKTPERKTLSSAKLNHMSGSKAKSPALIFRTATSGQSTPICSSKNVSKTKKHFSQLKMLLSQSESEKNPKVDFRNFLSSL</sequence>
<gene>
    <name evidence="3" type="ORF">J1605_017991</name>
</gene>
<name>A0AB34HVR5_ESCRO</name>
<dbReference type="PANTHER" id="PTHR31402:SF2">
    <property type="entry name" value="UPF0711 PROTEIN C18ORF21"/>
    <property type="match status" value="1"/>
</dbReference>
<dbReference type="EMBL" id="JAIQCJ010000448">
    <property type="protein sequence ID" value="KAJ8796313.1"/>
    <property type="molecule type" value="Genomic_DNA"/>
</dbReference>
<protein>
    <submittedName>
        <fullName evidence="3">Uncharacterized protein</fullName>
    </submittedName>
</protein>
<evidence type="ECO:0000256" key="2">
    <source>
        <dbReference type="SAM" id="MobiDB-lite"/>
    </source>
</evidence>
<organism evidence="3 4">
    <name type="scientific">Eschrichtius robustus</name>
    <name type="common">California gray whale</name>
    <name type="synonym">Eschrichtius gibbosus</name>
    <dbReference type="NCBI Taxonomy" id="9764"/>
    <lineage>
        <taxon>Eukaryota</taxon>
        <taxon>Metazoa</taxon>
        <taxon>Chordata</taxon>
        <taxon>Craniata</taxon>
        <taxon>Vertebrata</taxon>
        <taxon>Euteleostomi</taxon>
        <taxon>Mammalia</taxon>
        <taxon>Eutheria</taxon>
        <taxon>Laurasiatheria</taxon>
        <taxon>Artiodactyla</taxon>
        <taxon>Whippomorpha</taxon>
        <taxon>Cetacea</taxon>
        <taxon>Mysticeti</taxon>
        <taxon>Eschrichtiidae</taxon>
        <taxon>Eschrichtius</taxon>
    </lineage>
</organism>
<dbReference type="Proteomes" id="UP001159641">
    <property type="component" value="Unassembled WGS sequence"/>
</dbReference>
<dbReference type="InterPro" id="IPR029779">
    <property type="entry name" value="Rmp24-like"/>
</dbReference>
<evidence type="ECO:0000313" key="3">
    <source>
        <dbReference type="EMBL" id="KAJ8796313.1"/>
    </source>
</evidence>
<feature type="compositionally biased region" description="Low complexity" evidence="2">
    <location>
        <begin position="50"/>
        <end position="62"/>
    </location>
</feature>
<comment type="similarity">
    <text evidence="1">Belongs to the UPF0711 family.</text>
</comment>
<feature type="compositionally biased region" description="Basic residues" evidence="2">
    <location>
        <begin position="8"/>
        <end position="17"/>
    </location>
</feature>
<dbReference type="AlphaFoldDB" id="A0AB34HVR5"/>
<keyword evidence="4" id="KW-1185">Reference proteome</keyword>